<name>A0A0K8R4P4_IXORI</name>
<evidence type="ECO:0000313" key="1">
    <source>
        <dbReference type="EMBL" id="JAA65868.1"/>
    </source>
</evidence>
<dbReference type="EMBL" id="GADI01007940">
    <property type="protein sequence ID" value="JAA65868.1"/>
    <property type="molecule type" value="mRNA"/>
</dbReference>
<reference evidence="1" key="1">
    <citation type="submission" date="2012-12" db="EMBL/GenBank/DDBJ databases">
        <title>Identification and characterization of a phenylalanine ammonia-lyase gene family in Isatis indigotica Fort.</title>
        <authorList>
            <person name="Liu Q."/>
            <person name="Chen J."/>
            <person name="Zhou X."/>
            <person name="Di P."/>
            <person name="Xiao Y."/>
            <person name="Xuan H."/>
            <person name="Zhang L."/>
            <person name="Chen W."/>
        </authorList>
    </citation>
    <scope>NUCLEOTIDE SEQUENCE</scope>
    <source>
        <tissue evidence="1">Salivary gland</tissue>
    </source>
</reference>
<proteinExistence type="evidence at transcript level"/>
<accession>A0A0K8R4P4</accession>
<protein>
    <submittedName>
        <fullName evidence="1">Putative secreted protein</fullName>
    </submittedName>
</protein>
<organism evidence="1">
    <name type="scientific">Ixodes ricinus</name>
    <name type="common">Common tick</name>
    <name type="synonym">Acarus ricinus</name>
    <dbReference type="NCBI Taxonomy" id="34613"/>
    <lineage>
        <taxon>Eukaryota</taxon>
        <taxon>Metazoa</taxon>
        <taxon>Ecdysozoa</taxon>
        <taxon>Arthropoda</taxon>
        <taxon>Chelicerata</taxon>
        <taxon>Arachnida</taxon>
        <taxon>Acari</taxon>
        <taxon>Parasitiformes</taxon>
        <taxon>Ixodida</taxon>
        <taxon>Ixodoidea</taxon>
        <taxon>Ixodidae</taxon>
        <taxon>Ixodinae</taxon>
        <taxon>Ixodes</taxon>
    </lineage>
</organism>
<dbReference type="AlphaFoldDB" id="A0A0K8R4P4"/>
<sequence length="121" mass="13660">MIAHPFERIPCQSSGSLLTNHTASKPCLLSIRPTKPHSAKGKREVFCTQPQVLCTTPQLVSRKSSHPQQRRASLSTIFLNMLVASTQAKMPRMHYSTALQVHSKGTKELKKKKKQDYEVYL</sequence>